<organism evidence="1">
    <name type="scientific">bioreactor metagenome</name>
    <dbReference type="NCBI Taxonomy" id="1076179"/>
    <lineage>
        <taxon>unclassified sequences</taxon>
        <taxon>metagenomes</taxon>
        <taxon>ecological metagenomes</taxon>
    </lineage>
</organism>
<reference evidence="1" key="1">
    <citation type="submission" date="2019-08" db="EMBL/GenBank/DDBJ databases">
        <authorList>
            <person name="Kucharzyk K."/>
            <person name="Murdoch R.W."/>
            <person name="Higgins S."/>
            <person name="Loffler F."/>
        </authorList>
    </citation>
    <scope>NUCLEOTIDE SEQUENCE</scope>
</reference>
<comment type="caution">
    <text evidence="1">The sequence shown here is derived from an EMBL/GenBank/DDBJ whole genome shotgun (WGS) entry which is preliminary data.</text>
</comment>
<dbReference type="Pfam" id="PF12685">
    <property type="entry name" value="SpoIIIAH"/>
    <property type="match status" value="1"/>
</dbReference>
<dbReference type="Gene3D" id="1.10.287.4300">
    <property type="entry name" value="Stage III sporulation protein AH-like"/>
    <property type="match status" value="1"/>
</dbReference>
<proteinExistence type="predicted"/>
<dbReference type="InterPro" id="IPR038503">
    <property type="entry name" value="SpoIIIAH_sf"/>
</dbReference>
<evidence type="ECO:0000313" key="1">
    <source>
        <dbReference type="EMBL" id="MPN52980.1"/>
    </source>
</evidence>
<accession>A0A645IPN3</accession>
<name>A0A645IPN3_9ZZZZ</name>
<sequence length="95" mass="10117">MLQGVIDSKEADEDTRKEAATELGNIASIMDKESAMETLIKAKGFEDAVVVVGEEDVTVVVSSKGLTSAEISKIKEVVMSETSAKAENIKIIEVS</sequence>
<dbReference type="AlphaFoldDB" id="A0A645IPN3"/>
<dbReference type="EMBL" id="VSSQ01119641">
    <property type="protein sequence ID" value="MPN52980.1"/>
    <property type="molecule type" value="Genomic_DNA"/>
</dbReference>
<protein>
    <recommendedName>
        <fullName evidence="2">Stage III sporulation protein AH</fullName>
    </recommendedName>
</protein>
<evidence type="ECO:0008006" key="2">
    <source>
        <dbReference type="Google" id="ProtNLM"/>
    </source>
</evidence>
<gene>
    <name evidence="1" type="ORF">SDC9_200643</name>
</gene>
<dbReference type="InterPro" id="IPR024232">
    <property type="entry name" value="SpoIIIAH"/>
</dbReference>